<dbReference type="InterPro" id="IPR001660">
    <property type="entry name" value="SAM"/>
</dbReference>
<dbReference type="InterPro" id="IPR011993">
    <property type="entry name" value="PH-like_dom_sf"/>
</dbReference>
<protein>
    <submittedName>
        <fullName evidence="6">Uncharacterized protein</fullName>
    </submittedName>
</protein>
<feature type="domain" description="WW" evidence="3">
    <location>
        <begin position="137"/>
        <end position="165"/>
    </location>
</feature>
<dbReference type="InterPro" id="IPR001849">
    <property type="entry name" value="PH_domain"/>
</dbReference>
<dbReference type="PROSITE" id="PS50105">
    <property type="entry name" value="SAM_DOMAIN"/>
    <property type="match status" value="1"/>
</dbReference>
<evidence type="ECO:0000313" key="6">
    <source>
        <dbReference type="EMBL" id="CAD9705377.1"/>
    </source>
</evidence>
<feature type="domain" description="WW" evidence="3">
    <location>
        <begin position="12"/>
        <end position="40"/>
    </location>
</feature>
<dbReference type="SMART" id="SM00233">
    <property type="entry name" value="PH"/>
    <property type="match status" value="1"/>
</dbReference>
<dbReference type="CDD" id="cd00821">
    <property type="entry name" value="PH"/>
    <property type="match status" value="1"/>
</dbReference>
<dbReference type="SUPFAM" id="SSF50729">
    <property type="entry name" value="PH domain-like"/>
    <property type="match status" value="1"/>
</dbReference>
<dbReference type="EMBL" id="HBHK01025837">
    <property type="protein sequence ID" value="CAD9705375.1"/>
    <property type="molecule type" value="Transcribed_RNA"/>
</dbReference>
<dbReference type="SMART" id="SM00456">
    <property type="entry name" value="WW"/>
    <property type="match status" value="3"/>
</dbReference>
<evidence type="ECO:0000259" key="3">
    <source>
        <dbReference type="PROSITE" id="PS50020"/>
    </source>
</evidence>
<dbReference type="Gene3D" id="1.10.150.50">
    <property type="entry name" value="Transcription Factor, Ets-1"/>
    <property type="match status" value="1"/>
</dbReference>
<dbReference type="PROSITE" id="PS01159">
    <property type="entry name" value="WW_DOMAIN_1"/>
    <property type="match status" value="2"/>
</dbReference>
<dbReference type="SUPFAM" id="SSF51045">
    <property type="entry name" value="WW domain"/>
    <property type="match status" value="2"/>
</dbReference>
<dbReference type="Pfam" id="PF00397">
    <property type="entry name" value="WW"/>
    <property type="match status" value="2"/>
</dbReference>
<feature type="compositionally biased region" description="Polar residues" evidence="1">
    <location>
        <begin position="382"/>
        <end position="391"/>
    </location>
</feature>
<feature type="domain" description="SAM" evidence="4">
    <location>
        <begin position="398"/>
        <end position="466"/>
    </location>
</feature>
<feature type="domain" description="PH" evidence="2">
    <location>
        <begin position="220"/>
        <end position="320"/>
    </location>
</feature>
<gene>
    <name evidence="5" type="ORF">QSP1433_LOCUS16219</name>
    <name evidence="6" type="ORF">QSP1433_LOCUS16220</name>
</gene>
<feature type="region of interest" description="Disordered" evidence="1">
    <location>
        <begin position="329"/>
        <end position="397"/>
    </location>
</feature>
<dbReference type="InterPro" id="IPR001202">
    <property type="entry name" value="WW_dom"/>
</dbReference>
<organism evidence="6">
    <name type="scientific">Mucochytrium quahogii</name>
    <dbReference type="NCBI Taxonomy" id="96639"/>
    <lineage>
        <taxon>Eukaryota</taxon>
        <taxon>Sar</taxon>
        <taxon>Stramenopiles</taxon>
        <taxon>Bigyra</taxon>
        <taxon>Labyrinthulomycetes</taxon>
        <taxon>Thraustochytrida</taxon>
        <taxon>Thraustochytriidae</taxon>
        <taxon>Mucochytrium</taxon>
    </lineage>
</organism>
<accession>A0A7S2WTR8</accession>
<dbReference type="Gene3D" id="2.20.70.10">
    <property type="match status" value="2"/>
</dbReference>
<dbReference type="PROSITE" id="PS50003">
    <property type="entry name" value="PH_DOMAIN"/>
    <property type="match status" value="1"/>
</dbReference>
<proteinExistence type="predicted"/>
<dbReference type="Pfam" id="PF00169">
    <property type="entry name" value="PH"/>
    <property type="match status" value="1"/>
</dbReference>
<dbReference type="CDD" id="cd00201">
    <property type="entry name" value="WW"/>
    <property type="match status" value="2"/>
</dbReference>
<name>A0A7S2WTR8_9STRA</name>
<dbReference type="InterPro" id="IPR036020">
    <property type="entry name" value="WW_dom_sf"/>
</dbReference>
<feature type="compositionally biased region" description="Low complexity" evidence="1">
    <location>
        <begin position="346"/>
        <end position="358"/>
    </location>
</feature>
<sequence>MDVVSGADVAHWVEKVDPKSGRAYWGNVRTKETTWTEPAAIKEWRASSKNESYYSVLDEASKREYFVCQRTKLTTWIKPLGKVIPAPAQTAIQKEVLAKEVPRKGTLVEEAKVTTQDVEAKYSDTIKQDLAQDQQVWVECPDKARGRSYYYNPTTGKTTWTQPPESAQILSPEAWKKRQAAAASKQESVQKLDTISKTVTEETEEQATEGQVSCAEHREDGTVHGWLWLRRDTDAEYTNRFFCLHDQLDCYPGDTDVESGNPEYSFVFDPYTLVELSEDELASEFCFVIKIMSENITWLLAMNSIEDMQLWLEALQVLSRRHRITHNRTVSQVDRPSEAMALPRQRASTNYRRSNTRSSGRRKPSEVMRDRRGRSSLAYLSEQEQPTSSKSAFPLENTPKESFEDWAQAAGFGELVPQFKEAGYDDIDLITQLNDDDLKEMLAEHVKLDKPGHRMKIVLAVRALRT</sequence>
<evidence type="ECO:0000259" key="2">
    <source>
        <dbReference type="PROSITE" id="PS50003"/>
    </source>
</evidence>
<dbReference type="Gene3D" id="2.30.29.30">
    <property type="entry name" value="Pleckstrin-homology domain (PH domain)/Phosphotyrosine-binding domain (PTB)"/>
    <property type="match status" value="1"/>
</dbReference>
<dbReference type="AlphaFoldDB" id="A0A7S2WTR8"/>
<dbReference type="PROSITE" id="PS50020">
    <property type="entry name" value="WW_DOMAIN_2"/>
    <property type="match status" value="2"/>
</dbReference>
<evidence type="ECO:0000313" key="5">
    <source>
        <dbReference type="EMBL" id="CAD9705375.1"/>
    </source>
</evidence>
<dbReference type="SUPFAM" id="SSF47769">
    <property type="entry name" value="SAM/Pointed domain"/>
    <property type="match status" value="1"/>
</dbReference>
<evidence type="ECO:0000256" key="1">
    <source>
        <dbReference type="SAM" id="MobiDB-lite"/>
    </source>
</evidence>
<dbReference type="EMBL" id="HBHK01025838">
    <property type="protein sequence ID" value="CAD9705377.1"/>
    <property type="molecule type" value="Transcribed_RNA"/>
</dbReference>
<evidence type="ECO:0000259" key="4">
    <source>
        <dbReference type="PROSITE" id="PS50105"/>
    </source>
</evidence>
<reference evidence="6" key="1">
    <citation type="submission" date="2021-01" db="EMBL/GenBank/DDBJ databases">
        <authorList>
            <person name="Corre E."/>
            <person name="Pelletier E."/>
            <person name="Niang G."/>
            <person name="Scheremetjew M."/>
            <person name="Finn R."/>
            <person name="Kale V."/>
            <person name="Holt S."/>
            <person name="Cochrane G."/>
            <person name="Meng A."/>
            <person name="Brown T."/>
            <person name="Cohen L."/>
        </authorList>
    </citation>
    <scope>NUCLEOTIDE SEQUENCE</scope>
    <source>
        <strain evidence="6">NY070348D</strain>
    </source>
</reference>
<dbReference type="InterPro" id="IPR013761">
    <property type="entry name" value="SAM/pointed_sf"/>
</dbReference>
<dbReference type="Pfam" id="PF00536">
    <property type="entry name" value="SAM_1"/>
    <property type="match status" value="1"/>
</dbReference>